<dbReference type="AlphaFoldDB" id="A0A8X6XIQ9"/>
<accession>A0A8X6XIQ9</accession>
<organism evidence="1 2">
    <name type="scientific">Trichonephila inaurata madagascariensis</name>
    <dbReference type="NCBI Taxonomy" id="2747483"/>
    <lineage>
        <taxon>Eukaryota</taxon>
        <taxon>Metazoa</taxon>
        <taxon>Ecdysozoa</taxon>
        <taxon>Arthropoda</taxon>
        <taxon>Chelicerata</taxon>
        <taxon>Arachnida</taxon>
        <taxon>Araneae</taxon>
        <taxon>Araneomorphae</taxon>
        <taxon>Entelegynae</taxon>
        <taxon>Araneoidea</taxon>
        <taxon>Nephilidae</taxon>
        <taxon>Trichonephila</taxon>
        <taxon>Trichonephila inaurata</taxon>
    </lineage>
</organism>
<reference evidence="1" key="1">
    <citation type="submission" date="2020-08" db="EMBL/GenBank/DDBJ databases">
        <title>Multicomponent nature underlies the extraordinary mechanical properties of spider dragline silk.</title>
        <authorList>
            <person name="Kono N."/>
            <person name="Nakamura H."/>
            <person name="Mori M."/>
            <person name="Yoshida Y."/>
            <person name="Ohtoshi R."/>
            <person name="Malay A.D."/>
            <person name="Moran D.A.P."/>
            <person name="Tomita M."/>
            <person name="Numata K."/>
            <person name="Arakawa K."/>
        </authorList>
    </citation>
    <scope>NUCLEOTIDE SEQUENCE</scope>
</reference>
<proteinExistence type="predicted"/>
<sequence length="136" mass="15824">MEETYNRIFPIREPVRCQTSDTNYLSESIKILPNYLFNAITEPLRQRSFGLQCLKRQLIKCNLIGDQDPLRNGDKADSSLMKLMQKTNFEQLNEQNIFHSPKFSDGFGPITDGHVDIYVNNSVFVGRSRFHQLFFS</sequence>
<dbReference type="EMBL" id="BMAV01008695">
    <property type="protein sequence ID" value="GFY52451.1"/>
    <property type="molecule type" value="Genomic_DNA"/>
</dbReference>
<evidence type="ECO:0000313" key="1">
    <source>
        <dbReference type="EMBL" id="GFY52451.1"/>
    </source>
</evidence>
<dbReference type="Proteomes" id="UP000886998">
    <property type="component" value="Unassembled WGS sequence"/>
</dbReference>
<gene>
    <name evidence="1" type="ORF">TNIN_110331</name>
</gene>
<protein>
    <submittedName>
        <fullName evidence="1">Uncharacterized protein</fullName>
    </submittedName>
</protein>
<comment type="caution">
    <text evidence="1">The sequence shown here is derived from an EMBL/GenBank/DDBJ whole genome shotgun (WGS) entry which is preliminary data.</text>
</comment>
<evidence type="ECO:0000313" key="2">
    <source>
        <dbReference type="Proteomes" id="UP000886998"/>
    </source>
</evidence>
<name>A0A8X6XIQ9_9ARAC</name>
<keyword evidence="2" id="KW-1185">Reference proteome</keyword>